<evidence type="ECO:0000313" key="1">
    <source>
        <dbReference type="EMBL" id="KAG0437439.1"/>
    </source>
</evidence>
<protein>
    <submittedName>
        <fullName evidence="1">Uncharacterized protein</fullName>
    </submittedName>
</protein>
<sequence>MAALPFLRLSETHRFFTGENAAFEKGERKYLEGYVLSFEVKDFTLVANVQASLKNCSYTVKMTLSDKGDILESHCECPRGAAKCSHMAAAALHAALNGLSKTDLPQQWLQEQHAAAGRSLSAIIWGQVHEADALKEYEGETGSTVTKSVLWLHQSGVLGGSPYGLLGTDGLVEAKCPWTWREHKIKEAFGTKVMKLQ</sequence>
<comment type="caution">
    <text evidence="1">The sequence shown here is derived from an EMBL/GenBank/DDBJ whole genome shotgun (WGS) entry which is preliminary data.</text>
</comment>
<evidence type="ECO:0000313" key="2">
    <source>
        <dbReference type="Proteomes" id="UP000805193"/>
    </source>
</evidence>
<name>A0AC60QNE5_IXOPE</name>
<organism evidence="1 2">
    <name type="scientific">Ixodes persulcatus</name>
    <name type="common">Taiga tick</name>
    <dbReference type="NCBI Taxonomy" id="34615"/>
    <lineage>
        <taxon>Eukaryota</taxon>
        <taxon>Metazoa</taxon>
        <taxon>Ecdysozoa</taxon>
        <taxon>Arthropoda</taxon>
        <taxon>Chelicerata</taxon>
        <taxon>Arachnida</taxon>
        <taxon>Acari</taxon>
        <taxon>Parasitiformes</taxon>
        <taxon>Ixodida</taxon>
        <taxon>Ixodoidea</taxon>
        <taxon>Ixodidae</taxon>
        <taxon>Ixodinae</taxon>
        <taxon>Ixodes</taxon>
    </lineage>
</organism>
<gene>
    <name evidence="1" type="ORF">HPB47_017449</name>
</gene>
<dbReference type="EMBL" id="JABSTQ010006361">
    <property type="protein sequence ID" value="KAG0437439.1"/>
    <property type="molecule type" value="Genomic_DNA"/>
</dbReference>
<proteinExistence type="predicted"/>
<keyword evidence="2" id="KW-1185">Reference proteome</keyword>
<dbReference type="Proteomes" id="UP000805193">
    <property type="component" value="Unassembled WGS sequence"/>
</dbReference>
<accession>A0AC60QNE5</accession>
<reference evidence="1 2" key="1">
    <citation type="journal article" date="2020" name="Cell">
        <title>Large-Scale Comparative Analyses of Tick Genomes Elucidate Their Genetic Diversity and Vector Capacities.</title>
        <authorList>
            <consortium name="Tick Genome and Microbiome Consortium (TIGMIC)"/>
            <person name="Jia N."/>
            <person name="Wang J."/>
            <person name="Shi W."/>
            <person name="Du L."/>
            <person name="Sun Y."/>
            <person name="Zhan W."/>
            <person name="Jiang J.F."/>
            <person name="Wang Q."/>
            <person name="Zhang B."/>
            <person name="Ji P."/>
            <person name="Bell-Sakyi L."/>
            <person name="Cui X.M."/>
            <person name="Yuan T.T."/>
            <person name="Jiang B.G."/>
            <person name="Yang W.F."/>
            <person name="Lam T.T."/>
            <person name="Chang Q.C."/>
            <person name="Ding S.J."/>
            <person name="Wang X.J."/>
            <person name="Zhu J.G."/>
            <person name="Ruan X.D."/>
            <person name="Zhao L."/>
            <person name="Wei J.T."/>
            <person name="Ye R.Z."/>
            <person name="Que T.C."/>
            <person name="Du C.H."/>
            <person name="Zhou Y.H."/>
            <person name="Cheng J.X."/>
            <person name="Dai P.F."/>
            <person name="Guo W.B."/>
            <person name="Han X.H."/>
            <person name="Huang E.J."/>
            <person name="Li L.F."/>
            <person name="Wei W."/>
            <person name="Gao Y.C."/>
            <person name="Liu J.Z."/>
            <person name="Shao H.Z."/>
            <person name="Wang X."/>
            <person name="Wang C.C."/>
            <person name="Yang T.C."/>
            <person name="Huo Q.B."/>
            <person name="Li W."/>
            <person name="Chen H.Y."/>
            <person name="Chen S.E."/>
            <person name="Zhou L.G."/>
            <person name="Ni X.B."/>
            <person name="Tian J.H."/>
            <person name="Sheng Y."/>
            <person name="Liu T."/>
            <person name="Pan Y.S."/>
            <person name="Xia L.Y."/>
            <person name="Li J."/>
            <person name="Zhao F."/>
            <person name="Cao W.C."/>
        </authorList>
    </citation>
    <scope>NUCLEOTIDE SEQUENCE [LARGE SCALE GENOMIC DNA]</scope>
    <source>
        <strain evidence="1">Iper-2018</strain>
    </source>
</reference>